<organism evidence="4 5">
    <name type="scientific">Glycomyces niveus</name>
    <dbReference type="NCBI Taxonomy" id="2820287"/>
    <lineage>
        <taxon>Bacteria</taxon>
        <taxon>Bacillati</taxon>
        <taxon>Actinomycetota</taxon>
        <taxon>Actinomycetes</taxon>
        <taxon>Glycomycetales</taxon>
        <taxon>Glycomycetaceae</taxon>
        <taxon>Glycomyces</taxon>
    </lineage>
</organism>
<dbReference type="Pfam" id="PF13692">
    <property type="entry name" value="Glyco_trans_1_4"/>
    <property type="match status" value="1"/>
</dbReference>
<evidence type="ECO:0000259" key="3">
    <source>
        <dbReference type="Pfam" id="PF13579"/>
    </source>
</evidence>
<proteinExistence type="predicted"/>
<keyword evidence="5" id="KW-1185">Reference proteome</keyword>
<evidence type="ECO:0000313" key="5">
    <source>
        <dbReference type="Proteomes" id="UP000681341"/>
    </source>
</evidence>
<dbReference type="RefSeq" id="WP_208496984.1">
    <property type="nucleotide sequence ID" value="NZ_JAGFNP010000007.1"/>
</dbReference>
<dbReference type="EMBL" id="JAGFNP010000007">
    <property type="protein sequence ID" value="MBO3733954.1"/>
    <property type="molecule type" value="Genomic_DNA"/>
</dbReference>
<protein>
    <submittedName>
        <fullName evidence="4">Glycosyltransferase</fullName>
    </submittedName>
</protein>
<dbReference type="Gene3D" id="3.40.50.2000">
    <property type="entry name" value="Glycogen Phosphorylase B"/>
    <property type="match status" value="2"/>
</dbReference>
<dbReference type="InterPro" id="IPR028098">
    <property type="entry name" value="Glyco_trans_4-like_N"/>
</dbReference>
<gene>
    <name evidence="4" type="ORF">J5V16_14090</name>
</gene>
<dbReference type="PANTHER" id="PTHR12526">
    <property type="entry name" value="GLYCOSYLTRANSFERASE"/>
    <property type="match status" value="1"/>
</dbReference>
<feature type="domain" description="Glycosyltransferase subfamily 4-like N-terminal" evidence="3">
    <location>
        <begin position="25"/>
        <end position="229"/>
    </location>
</feature>
<evidence type="ECO:0000256" key="1">
    <source>
        <dbReference type="ARBA" id="ARBA00022676"/>
    </source>
</evidence>
<keyword evidence="1" id="KW-0328">Glycosyltransferase</keyword>
<dbReference type="Pfam" id="PF13579">
    <property type="entry name" value="Glyco_trans_4_4"/>
    <property type="match status" value="1"/>
</dbReference>
<dbReference type="Proteomes" id="UP000681341">
    <property type="component" value="Unassembled WGS sequence"/>
</dbReference>
<sequence>MRSDRPRLLYLAFFFPPSRASGVFRARATADHFAAKGWDVTVFKAPDDYYERVTGSIDPEFAASVDPRVEIAAPPVSHFKWETDVRRYGRFRGNFPVLARRLNDFLHLKVFPDNYLSWGVSSLREALRRHRKRPFDMVVATGNPFAAFGAAWAFGKLTGRPFVVDYRDSWTLSQFKNEPAFPPDHPAWKWERRILRSAAASLHVNRNMLDWYAERYPEAADRMQVVLNGWDPEVFAETADPAPADEHRPLAFSFIGTITLVQPIREMLEAFRLMRESGRHADASLDLYGHYGFFAGGETVLRTELGLADPIDGVNYRGAVPKPRIAEAYDATDVLLFVTGGSKYVTTGKVFEYMASGKPIVSIHEPGCAAEEVLRGYPLWFVPASLDPADIAAALADAGDAARKADPAVTAQARAHAAAFTRGNALEGFEQWARDTVAERKPR</sequence>
<keyword evidence="2" id="KW-0808">Transferase</keyword>
<name>A0ABS3U594_9ACTN</name>
<evidence type="ECO:0000313" key="4">
    <source>
        <dbReference type="EMBL" id="MBO3733954.1"/>
    </source>
</evidence>
<evidence type="ECO:0000256" key="2">
    <source>
        <dbReference type="ARBA" id="ARBA00022679"/>
    </source>
</evidence>
<comment type="caution">
    <text evidence="4">The sequence shown here is derived from an EMBL/GenBank/DDBJ whole genome shotgun (WGS) entry which is preliminary data.</text>
</comment>
<reference evidence="4 5" key="1">
    <citation type="submission" date="2021-03" db="EMBL/GenBank/DDBJ databases">
        <title>Glycomyces sp. nov., a novel actinomycete isolated from soil.</title>
        <authorList>
            <person name="Yang X."/>
            <person name="Xu X."/>
        </authorList>
    </citation>
    <scope>NUCLEOTIDE SEQUENCE [LARGE SCALE GENOMIC DNA]</scope>
    <source>
        <strain evidence="4 5">NEAU-S30</strain>
    </source>
</reference>
<dbReference type="SUPFAM" id="SSF53756">
    <property type="entry name" value="UDP-Glycosyltransferase/glycogen phosphorylase"/>
    <property type="match status" value="1"/>
</dbReference>
<accession>A0ABS3U594</accession>